<organism evidence="3 4">
    <name type="scientific">Acrobeloides nanus</name>
    <dbReference type="NCBI Taxonomy" id="290746"/>
    <lineage>
        <taxon>Eukaryota</taxon>
        <taxon>Metazoa</taxon>
        <taxon>Ecdysozoa</taxon>
        <taxon>Nematoda</taxon>
        <taxon>Chromadorea</taxon>
        <taxon>Rhabditida</taxon>
        <taxon>Tylenchina</taxon>
        <taxon>Cephalobomorpha</taxon>
        <taxon>Cephaloboidea</taxon>
        <taxon>Cephalobidae</taxon>
        <taxon>Acrobeloides</taxon>
    </lineage>
</organism>
<keyword evidence="1" id="KW-0732">Signal</keyword>
<dbReference type="Pfam" id="PF00092">
    <property type="entry name" value="VWA"/>
    <property type="match status" value="1"/>
</dbReference>
<feature type="chain" id="PRO_5037725302" evidence="1">
    <location>
        <begin position="18"/>
        <end position="139"/>
    </location>
</feature>
<evidence type="ECO:0000313" key="4">
    <source>
        <dbReference type="WBParaSite" id="ACRNAN_scaffold13746.g16503.t1"/>
    </source>
</evidence>
<evidence type="ECO:0000256" key="1">
    <source>
        <dbReference type="SAM" id="SignalP"/>
    </source>
</evidence>
<proteinExistence type="predicted"/>
<feature type="signal peptide" evidence="1">
    <location>
        <begin position="1"/>
        <end position="17"/>
    </location>
</feature>
<evidence type="ECO:0000313" key="3">
    <source>
        <dbReference type="Proteomes" id="UP000887540"/>
    </source>
</evidence>
<accession>A0A914CTA3</accession>
<feature type="domain" description="VWFA" evidence="2">
    <location>
        <begin position="49"/>
        <end position="139"/>
    </location>
</feature>
<dbReference type="SUPFAM" id="SSF53300">
    <property type="entry name" value="vWA-like"/>
    <property type="match status" value="1"/>
</dbReference>
<keyword evidence="3" id="KW-1185">Reference proteome</keyword>
<dbReference type="CDD" id="cd00198">
    <property type="entry name" value="vWFA"/>
    <property type="match status" value="1"/>
</dbReference>
<dbReference type="InterPro" id="IPR036465">
    <property type="entry name" value="vWFA_dom_sf"/>
</dbReference>
<dbReference type="InterPro" id="IPR002035">
    <property type="entry name" value="VWF_A"/>
</dbReference>
<name>A0A914CTA3_9BILA</name>
<dbReference type="WBParaSite" id="ACRNAN_scaffold13746.g16503.t1">
    <property type="protein sequence ID" value="ACRNAN_scaffold13746.g16503.t1"/>
    <property type="gene ID" value="ACRNAN_scaffold13746.g16503"/>
</dbReference>
<dbReference type="PROSITE" id="PS50234">
    <property type="entry name" value="VWFA"/>
    <property type="match status" value="1"/>
</dbReference>
<reference evidence="4" key="1">
    <citation type="submission" date="2022-11" db="UniProtKB">
        <authorList>
            <consortium name="WormBaseParasite"/>
        </authorList>
    </citation>
    <scope>IDENTIFICATION</scope>
</reference>
<dbReference type="Gene3D" id="3.40.50.410">
    <property type="entry name" value="von Willebrand factor, type A domain"/>
    <property type="match status" value="1"/>
</dbReference>
<protein>
    <submittedName>
        <fullName evidence="4">VWFA domain-containing protein</fullName>
    </submittedName>
</protein>
<sequence length="139" mass="14911">MQRQLVLVALLASVTFSYVVKTQDSKPGSFYTPSDNAQCSTNASSAYFDVILVIDTSVNMGASNLRKISTTLSLSLSKFPIGNQIDIAQGQRNVRIAVVTFDNQATIVANYTDINSVNDLTRILNGVTMSNAQGGNLAE</sequence>
<dbReference type="Proteomes" id="UP000887540">
    <property type="component" value="Unplaced"/>
</dbReference>
<dbReference type="AlphaFoldDB" id="A0A914CTA3"/>
<evidence type="ECO:0000259" key="2">
    <source>
        <dbReference type="PROSITE" id="PS50234"/>
    </source>
</evidence>